<sequence length="268" mass="29718">MPRQRTAYDPYPKYTPTPVEPVMVHLRVPPADGVIRWHTHAWGQLACPRKGSIRVSVPGMMWIVPRYRAVWIPPGIEHEVAMLGEVEFHVMYVEPRALSLPLDACTVIEVSPLMRELVNTLADDSVHQEKRRHAAMTLLVEEIRAAPSLPLGLPLPTERRLRGLCVAMMEDPGSEKTLVEWAPLVGASARTLARLFQTELQTSFGTWRRQLRLARAIDLIGRGVPLTDVATQVGYANPSAFTTMFRNALGFPPSYLVSGAGNAVADDA</sequence>
<evidence type="ECO:0000259" key="5">
    <source>
        <dbReference type="PROSITE" id="PS01124"/>
    </source>
</evidence>
<evidence type="ECO:0000256" key="3">
    <source>
        <dbReference type="ARBA" id="ARBA00023125"/>
    </source>
</evidence>
<dbReference type="InterPro" id="IPR009057">
    <property type="entry name" value="Homeodomain-like_sf"/>
</dbReference>
<accession>A0A6J5DGC6</accession>
<dbReference type="InterPro" id="IPR018060">
    <property type="entry name" value="HTH_AraC"/>
</dbReference>
<dbReference type="AlphaFoldDB" id="A0A6J5DGC6"/>
<dbReference type="PANTHER" id="PTHR11019">
    <property type="entry name" value="HTH-TYPE TRANSCRIPTIONAL REGULATOR NIMR"/>
    <property type="match status" value="1"/>
</dbReference>
<dbReference type="Gene3D" id="1.10.10.60">
    <property type="entry name" value="Homeodomain-like"/>
    <property type="match status" value="1"/>
</dbReference>
<dbReference type="SUPFAM" id="SSF46689">
    <property type="entry name" value="Homeodomain-like"/>
    <property type="match status" value="1"/>
</dbReference>
<dbReference type="Proteomes" id="UP000494363">
    <property type="component" value="Unassembled WGS sequence"/>
</dbReference>
<evidence type="ECO:0000313" key="6">
    <source>
        <dbReference type="EMBL" id="CAB3752504.1"/>
    </source>
</evidence>
<reference evidence="6 7" key="1">
    <citation type="submission" date="2020-04" db="EMBL/GenBank/DDBJ databases">
        <authorList>
            <person name="De Canck E."/>
        </authorList>
    </citation>
    <scope>NUCLEOTIDE SEQUENCE [LARGE SCALE GENOMIC DNA]</scope>
    <source>
        <strain evidence="6 7">LMG 29542</strain>
    </source>
</reference>
<dbReference type="RefSeq" id="WP_175226102.1">
    <property type="nucleotide sequence ID" value="NZ_CADIKH010000007.1"/>
</dbReference>
<gene>
    <name evidence="6" type="primary">nimR_2</name>
    <name evidence="6" type="ORF">LMG29542_01782</name>
</gene>
<name>A0A6J5DGC6_9BURK</name>
<evidence type="ECO:0000256" key="2">
    <source>
        <dbReference type="ARBA" id="ARBA00023015"/>
    </source>
</evidence>
<dbReference type="Pfam" id="PF12833">
    <property type="entry name" value="HTH_18"/>
    <property type="match status" value="1"/>
</dbReference>
<dbReference type="GO" id="GO:0043565">
    <property type="term" value="F:sequence-specific DNA binding"/>
    <property type="evidence" value="ECO:0007669"/>
    <property type="project" value="InterPro"/>
</dbReference>
<dbReference type="FunFam" id="1.10.10.60:FF:000132">
    <property type="entry name" value="AraC family transcriptional regulator"/>
    <property type="match status" value="1"/>
</dbReference>
<dbReference type="Pfam" id="PF02311">
    <property type="entry name" value="AraC_binding"/>
    <property type="match status" value="1"/>
</dbReference>
<dbReference type="InterPro" id="IPR014710">
    <property type="entry name" value="RmlC-like_jellyroll"/>
</dbReference>
<evidence type="ECO:0000256" key="4">
    <source>
        <dbReference type="ARBA" id="ARBA00023163"/>
    </source>
</evidence>
<keyword evidence="2" id="KW-0805">Transcription regulation</keyword>
<keyword evidence="3" id="KW-0238">DNA-binding</keyword>
<evidence type="ECO:0000256" key="1">
    <source>
        <dbReference type="ARBA" id="ARBA00022491"/>
    </source>
</evidence>
<dbReference type="SUPFAM" id="SSF51182">
    <property type="entry name" value="RmlC-like cupins"/>
    <property type="match status" value="1"/>
</dbReference>
<keyword evidence="4" id="KW-0804">Transcription</keyword>
<dbReference type="InterPro" id="IPR011051">
    <property type="entry name" value="RmlC_Cupin_sf"/>
</dbReference>
<keyword evidence="7" id="KW-1185">Reference proteome</keyword>
<dbReference type="PANTHER" id="PTHR11019:SF199">
    <property type="entry name" value="HTH-TYPE TRANSCRIPTIONAL REGULATOR NIMR"/>
    <property type="match status" value="1"/>
</dbReference>
<dbReference type="SMART" id="SM00342">
    <property type="entry name" value="HTH_ARAC"/>
    <property type="match status" value="1"/>
</dbReference>
<evidence type="ECO:0000313" key="7">
    <source>
        <dbReference type="Proteomes" id="UP000494363"/>
    </source>
</evidence>
<protein>
    <submittedName>
        <fullName evidence="6">HTH-type transcriptional regulator NimR</fullName>
    </submittedName>
</protein>
<dbReference type="PROSITE" id="PS00041">
    <property type="entry name" value="HTH_ARAC_FAMILY_1"/>
    <property type="match status" value="1"/>
</dbReference>
<dbReference type="EMBL" id="CADIKH010000007">
    <property type="protein sequence ID" value="CAB3752504.1"/>
    <property type="molecule type" value="Genomic_DNA"/>
</dbReference>
<dbReference type="InterPro" id="IPR003313">
    <property type="entry name" value="AraC-bd"/>
</dbReference>
<dbReference type="Gene3D" id="2.60.120.10">
    <property type="entry name" value="Jelly Rolls"/>
    <property type="match status" value="1"/>
</dbReference>
<organism evidence="6 7">
    <name type="scientific">Paraburkholderia humisilvae</name>
    <dbReference type="NCBI Taxonomy" id="627669"/>
    <lineage>
        <taxon>Bacteria</taxon>
        <taxon>Pseudomonadati</taxon>
        <taxon>Pseudomonadota</taxon>
        <taxon>Betaproteobacteria</taxon>
        <taxon>Burkholderiales</taxon>
        <taxon>Burkholderiaceae</taxon>
        <taxon>Paraburkholderia</taxon>
    </lineage>
</organism>
<proteinExistence type="predicted"/>
<dbReference type="PROSITE" id="PS01124">
    <property type="entry name" value="HTH_ARAC_FAMILY_2"/>
    <property type="match status" value="1"/>
</dbReference>
<dbReference type="GO" id="GO:0003700">
    <property type="term" value="F:DNA-binding transcription factor activity"/>
    <property type="evidence" value="ECO:0007669"/>
    <property type="project" value="InterPro"/>
</dbReference>
<dbReference type="InterPro" id="IPR018062">
    <property type="entry name" value="HTH_AraC-typ_CS"/>
</dbReference>
<dbReference type="CDD" id="cd06124">
    <property type="entry name" value="cupin_NimR-like_N"/>
    <property type="match status" value="1"/>
</dbReference>
<feature type="domain" description="HTH araC/xylS-type" evidence="5">
    <location>
        <begin position="162"/>
        <end position="259"/>
    </location>
</feature>
<keyword evidence="1" id="KW-0678">Repressor</keyword>